<dbReference type="EMBL" id="CAMGYJ010000005">
    <property type="protein sequence ID" value="CAI0414090.1"/>
    <property type="molecule type" value="Genomic_DNA"/>
</dbReference>
<dbReference type="Proteomes" id="UP001154282">
    <property type="component" value="Unassembled WGS sequence"/>
</dbReference>
<evidence type="ECO:0000313" key="2">
    <source>
        <dbReference type="EMBL" id="CAI0414090.1"/>
    </source>
</evidence>
<protein>
    <submittedName>
        <fullName evidence="2">Uncharacterized protein</fullName>
    </submittedName>
</protein>
<name>A0AAV0JYD5_9ROSI</name>
<organism evidence="2 3">
    <name type="scientific">Linum tenue</name>
    <dbReference type="NCBI Taxonomy" id="586396"/>
    <lineage>
        <taxon>Eukaryota</taxon>
        <taxon>Viridiplantae</taxon>
        <taxon>Streptophyta</taxon>
        <taxon>Embryophyta</taxon>
        <taxon>Tracheophyta</taxon>
        <taxon>Spermatophyta</taxon>
        <taxon>Magnoliopsida</taxon>
        <taxon>eudicotyledons</taxon>
        <taxon>Gunneridae</taxon>
        <taxon>Pentapetalae</taxon>
        <taxon>rosids</taxon>
        <taxon>fabids</taxon>
        <taxon>Malpighiales</taxon>
        <taxon>Linaceae</taxon>
        <taxon>Linum</taxon>
    </lineage>
</organism>
<feature type="compositionally biased region" description="Basic and acidic residues" evidence="1">
    <location>
        <begin position="1"/>
        <end position="18"/>
    </location>
</feature>
<gene>
    <name evidence="2" type="ORF">LITE_LOCUS16176</name>
</gene>
<proteinExistence type="predicted"/>
<dbReference type="AlphaFoldDB" id="A0AAV0JYD5"/>
<evidence type="ECO:0000313" key="3">
    <source>
        <dbReference type="Proteomes" id="UP001154282"/>
    </source>
</evidence>
<feature type="region of interest" description="Disordered" evidence="1">
    <location>
        <begin position="1"/>
        <end position="33"/>
    </location>
</feature>
<keyword evidence="3" id="KW-1185">Reference proteome</keyword>
<evidence type="ECO:0000256" key="1">
    <source>
        <dbReference type="SAM" id="MobiDB-lite"/>
    </source>
</evidence>
<comment type="caution">
    <text evidence="2">The sequence shown here is derived from an EMBL/GenBank/DDBJ whole genome shotgun (WGS) entry which is preliminary data.</text>
</comment>
<sequence>MALATIRREGIRSAREESTSTAGGGLIPTRDERTPSCCERNRFQFQSDWGSYGRLMEERTHRVCIFPKKNLNRPLSSLPSAQPPSCSTLHSAVFFIDRHRSAFLCSPLQAGDEGVESEKKTSSSVAALPPLLCSLNKPEKMLGRGDEIWF</sequence>
<accession>A0AAV0JYD5</accession>
<reference evidence="2" key="1">
    <citation type="submission" date="2022-08" db="EMBL/GenBank/DDBJ databases">
        <authorList>
            <person name="Gutierrez-Valencia J."/>
        </authorList>
    </citation>
    <scope>NUCLEOTIDE SEQUENCE</scope>
</reference>